<dbReference type="GO" id="GO:0005576">
    <property type="term" value="C:extracellular region"/>
    <property type="evidence" value="ECO:0007669"/>
    <property type="project" value="UniProtKB-SubCell"/>
</dbReference>
<name>A0A023G2Z0_AMBTT</name>
<protein>
    <submittedName>
        <fullName evidence="5">Putative secreted protein</fullName>
    </submittedName>
</protein>
<dbReference type="GO" id="GO:0006952">
    <property type="term" value="P:defense response"/>
    <property type="evidence" value="ECO:0007669"/>
    <property type="project" value="UniProtKB-KW"/>
</dbReference>
<evidence type="ECO:0000256" key="1">
    <source>
        <dbReference type="ARBA" id="ARBA00004613"/>
    </source>
</evidence>
<dbReference type="EMBL" id="GBBM01008040">
    <property type="protein sequence ID" value="JAC27378.1"/>
    <property type="molecule type" value="mRNA"/>
</dbReference>
<dbReference type="PROSITE" id="PS00271">
    <property type="entry name" value="THIONIN"/>
    <property type="match status" value="1"/>
</dbReference>
<reference evidence="5" key="1">
    <citation type="submission" date="2014-03" db="EMBL/GenBank/DDBJ databases">
        <title>The sialotranscriptome of Amblyomma triste, Amblyomma parvum and Amblyomma cajennense ticks, uncovered by 454-based RNA-seq.</title>
        <authorList>
            <person name="Garcia G.R."/>
            <person name="Gardinassi L.G."/>
            <person name="Ribeiro J.M."/>
            <person name="Anatriello E."/>
            <person name="Ferreira B.R."/>
            <person name="Moreira H.N."/>
            <person name="Mafra C."/>
            <person name="Olegario M.M."/>
            <person name="Szabo P.J."/>
            <person name="Miranda-Santos I.K."/>
            <person name="Maruyama S.R."/>
        </authorList>
    </citation>
    <scope>NUCLEOTIDE SEQUENCE</scope>
    <source>
        <strain evidence="5">Mato Grasso do Sul</strain>
        <tissue evidence="5">Salivary glands</tissue>
    </source>
</reference>
<dbReference type="InterPro" id="IPR001010">
    <property type="entry name" value="Thionin"/>
</dbReference>
<sequence length="73" mass="8035">MVQLLTVWFKTVSLETSRCTCCGVDRLRRTFTACTVQKATALAKRRKDGSSCLVQFTGTYLGPAIAYCIPAAR</sequence>
<evidence type="ECO:0000313" key="5">
    <source>
        <dbReference type="EMBL" id="JAC27378.1"/>
    </source>
</evidence>
<comment type="subcellular location">
    <subcellularLocation>
        <location evidence="1">Secreted</location>
    </subcellularLocation>
</comment>
<evidence type="ECO:0000256" key="4">
    <source>
        <dbReference type="ARBA" id="ARBA00023157"/>
    </source>
</evidence>
<keyword evidence="2" id="KW-0964">Secreted</keyword>
<proteinExistence type="evidence at transcript level"/>
<keyword evidence="3" id="KW-0611">Plant defense</keyword>
<evidence type="ECO:0000256" key="2">
    <source>
        <dbReference type="ARBA" id="ARBA00022525"/>
    </source>
</evidence>
<evidence type="ECO:0000256" key="3">
    <source>
        <dbReference type="ARBA" id="ARBA00022821"/>
    </source>
</evidence>
<dbReference type="AlphaFoldDB" id="A0A023G2Z0"/>
<keyword evidence="4" id="KW-1015">Disulfide bond</keyword>
<organism evidence="5">
    <name type="scientific">Amblyomma triste</name>
    <name type="common">Neotropical tick</name>
    <dbReference type="NCBI Taxonomy" id="251400"/>
    <lineage>
        <taxon>Eukaryota</taxon>
        <taxon>Metazoa</taxon>
        <taxon>Ecdysozoa</taxon>
        <taxon>Arthropoda</taxon>
        <taxon>Chelicerata</taxon>
        <taxon>Arachnida</taxon>
        <taxon>Acari</taxon>
        <taxon>Parasitiformes</taxon>
        <taxon>Ixodida</taxon>
        <taxon>Ixodoidea</taxon>
        <taxon>Ixodidae</taxon>
        <taxon>Amblyomminae</taxon>
        <taxon>Amblyomma</taxon>
    </lineage>
</organism>
<accession>A0A023G2Z0</accession>